<keyword evidence="6" id="KW-0965">Cell junction</keyword>
<comment type="caution">
    <text evidence="11">The sequence shown here is derived from an EMBL/GenBank/DDBJ whole genome shotgun (WGS) entry which is preliminary data.</text>
</comment>
<evidence type="ECO:0000256" key="1">
    <source>
        <dbReference type="ARBA" id="ARBA00004282"/>
    </source>
</evidence>
<evidence type="ECO:0000256" key="3">
    <source>
        <dbReference type="ARBA" id="ARBA00009291"/>
    </source>
</evidence>
<evidence type="ECO:0000256" key="6">
    <source>
        <dbReference type="ARBA" id="ARBA00022949"/>
    </source>
</evidence>
<accession>A0A8H7DDI6</accession>
<feature type="coiled-coil region" evidence="9">
    <location>
        <begin position="382"/>
        <end position="434"/>
    </location>
</feature>
<evidence type="ECO:0000256" key="2">
    <source>
        <dbReference type="ARBA" id="ARBA00004300"/>
    </source>
</evidence>
<sequence length="478" mass="52228">MAAEIQTPRRGVHWGLEDPSFGGSPTSDASSAMNSTSSLDFINSQLVAHGFAPAPGISLDGIGSTDLERVVKCLLGMLSQRVDDMTRTEDLTTKLRTLSYDHERLTTMHHSAIDTAANAEREANLHKSRLTSTTRLLHASESAHKNTLAELQRARTAMQAVRATHQSELKKKEKEVEKIVERWGKLADIQAKLSTASSGLKCANLKVVTGTEVLGKGPELAELALEQAENARLRLSQENSRLQGLLLGAVNEAQSMLHLARKSDREEEVWTTFASVGWILMSGQPVPFTQSTLFPMAPQDTANDHLTSLLRALREAVTRPAAAIPAPAATASPVSVPDDRSQKESMAQAAQTQAVFDKFAEDLRAGNDSGDASIELMIAPVRDAEKERLEKIKAQLELERKNFTEAALKLGQDKVALEAERMKLLDEKRSWEVEKMLAELPPTPNPSSPLRASTSKKSRPQLSAQVASKGSHRWEGRC</sequence>
<protein>
    <submittedName>
        <fullName evidence="11">Uncharacterized protein</fullName>
    </submittedName>
</protein>
<feature type="region of interest" description="Disordered" evidence="10">
    <location>
        <begin position="1"/>
        <end position="35"/>
    </location>
</feature>
<dbReference type="OrthoDB" id="312015at2759"/>
<dbReference type="InterPro" id="IPR052300">
    <property type="entry name" value="Adhesion_Centrosome_assoc"/>
</dbReference>
<evidence type="ECO:0000256" key="8">
    <source>
        <dbReference type="ARBA" id="ARBA00023212"/>
    </source>
</evidence>
<dbReference type="InterPro" id="IPR021622">
    <property type="entry name" value="Afadin/alpha-actinin-bd"/>
</dbReference>
<evidence type="ECO:0000256" key="5">
    <source>
        <dbReference type="ARBA" id="ARBA00022889"/>
    </source>
</evidence>
<comment type="subcellular location">
    <subcellularLocation>
        <location evidence="1">Cell junction</location>
    </subcellularLocation>
    <subcellularLocation>
        <location evidence="2">Cytoplasm</location>
        <location evidence="2">Cytoskeleton</location>
        <location evidence="2">Microtubule organizing center</location>
        <location evidence="2">Centrosome</location>
    </subcellularLocation>
</comment>
<dbReference type="AlphaFoldDB" id="A0A8H7DDI6"/>
<dbReference type="Pfam" id="PF11559">
    <property type="entry name" value="ADIP"/>
    <property type="match status" value="1"/>
</dbReference>
<evidence type="ECO:0000256" key="7">
    <source>
        <dbReference type="ARBA" id="ARBA00023054"/>
    </source>
</evidence>
<evidence type="ECO:0000256" key="9">
    <source>
        <dbReference type="SAM" id="Coils"/>
    </source>
</evidence>
<dbReference type="GO" id="GO:0035735">
    <property type="term" value="P:intraciliary transport involved in cilium assembly"/>
    <property type="evidence" value="ECO:0007669"/>
    <property type="project" value="TreeGrafter"/>
</dbReference>
<keyword evidence="5" id="KW-0130">Cell adhesion</keyword>
<name>A0A8H7DDI6_9AGAR</name>
<keyword evidence="8" id="KW-0206">Cytoskeleton</keyword>
<dbReference type="PANTHER" id="PTHR46507:SF4">
    <property type="entry name" value="SSX FAMILY MEMBER 2 INTERACTING PROTEIN"/>
    <property type="match status" value="1"/>
</dbReference>
<evidence type="ECO:0000313" key="12">
    <source>
        <dbReference type="Proteomes" id="UP000623467"/>
    </source>
</evidence>
<dbReference type="PANTHER" id="PTHR46507">
    <property type="entry name" value="AFADIN- AND ALPHA-ACTININ-BINDING PROTEIN"/>
    <property type="match status" value="1"/>
</dbReference>
<dbReference type="GO" id="GO:0036064">
    <property type="term" value="C:ciliary basal body"/>
    <property type="evidence" value="ECO:0007669"/>
    <property type="project" value="TreeGrafter"/>
</dbReference>
<dbReference type="EMBL" id="JACAZH010000004">
    <property type="protein sequence ID" value="KAF7370420.1"/>
    <property type="molecule type" value="Genomic_DNA"/>
</dbReference>
<feature type="region of interest" description="Disordered" evidence="10">
    <location>
        <begin position="324"/>
        <end position="350"/>
    </location>
</feature>
<keyword evidence="7 9" id="KW-0175">Coiled coil</keyword>
<evidence type="ECO:0000313" key="11">
    <source>
        <dbReference type="EMBL" id="KAF7370420.1"/>
    </source>
</evidence>
<keyword evidence="12" id="KW-1185">Reference proteome</keyword>
<organism evidence="11 12">
    <name type="scientific">Mycena sanguinolenta</name>
    <dbReference type="NCBI Taxonomy" id="230812"/>
    <lineage>
        <taxon>Eukaryota</taxon>
        <taxon>Fungi</taxon>
        <taxon>Dikarya</taxon>
        <taxon>Basidiomycota</taxon>
        <taxon>Agaricomycotina</taxon>
        <taxon>Agaricomycetes</taxon>
        <taxon>Agaricomycetidae</taxon>
        <taxon>Agaricales</taxon>
        <taxon>Marasmiineae</taxon>
        <taxon>Mycenaceae</taxon>
        <taxon>Mycena</taxon>
    </lineage>
</organism>
<dbReference type="GO" id="GO:0007155">
    <property type="term" value="P:cell adhesion"/>
    <property type="evidence" value="ECO:0007669"/>
    <property type="project" value="UniProtKB-KW"/>
</dbReference>
<evidence type="ECO:0000256" key="4">
    <source>
        <dbReference type="ARBA" id="ARBA00022490"/>
    </source>
</evidence>
<keyword evidence="4" id="KW-0963">Cytoplasm</keyword>
<evidence type="ECO:0000256" key="10">
    <source>
        <dbReference type="SAM" id="MobiDB-lite"/>
    </source>
</evidence>
<reference evidence="11" key="1">
    <citation type="submission" date="2020-05" db="EMBL/GenBank/DDBJ databases">
        <title>Mycena genomes resolve the evolution of fungal bioluminescence.</title>
        <authorList>
            <person name="Tsai I.J."/>
        </authorList>
    </citation>
    <scope>NUCLEOTIDE SEQUENCE</scope>
    <source>
        <strain evidence="11">160909Yilan</strain>
    </source>
</reference>
<comment type="similarity">
    <text evidence="3">Belongs to the ADIP family.</text>
</comment>
<dbReference type="Proteomes" id="UP000623467">
    <property type="component" value="Unassembled WGS sequence"/>
</dbReference>
<feature type="compositionally biased region" description="Low complexity" evidence="10">
    <location>
        <begin position="324"/>
        <end position="336"/>
    </location>
</feature>
<gene>
    <name evidence="11" type="ORF">MSAN_00673700</name>
</gene>
<feature type="region of interest" description="Disordered" evidence="10">
    <location>
        <begin position="436"/>
        <end position="478"/>
    </location>
</feature>
<proteinExistence type="inferred from homology"/>
<feature type="compositionally biased region" description="Low complexity" evidence="10">
    <location>
        <begin position="26"/>
        <end position="35"/>
    </location>
</feature>